<dbReference type="AlphaFoldDB" id="A0A6I2RBH0"/>
<dbReference type="RefSeq" id="WP_192935685.1">
    <property type="nucleotide sequence ID" value="NZ_WKPS01000012.1"/>
</dbReference>
<gene>
    <name evidence="1" type="ORF">GKE97_13895</name>
</gene>
<accession>A0A6I2RBH0</accession>
<reference evidence="1 2" key="1">
    <citation type="journal article" date="2019" name="Nat. Med.">
        <title>A library of human gut bacterial isolates paired with longitudinal multiomics data enables mechanistic microbiome research.</title>
        <authorList>
            <person name="Poyet M."/>
            <person name="Groussin M."/>
            <person name="Gibbons S.M."/>
            <person name="Avila-Pacheco J."/>
            <person name="Jiang X."/>
            <person name="Kearney S.M."/>
            <person name="Perrotta A.R."/>
            <person name="Berdy B."/>
            <person name="Zhao S."/>
            <person name="Lieberman T.D."/>
            <person name="Swanson P.K."/>
            <person name="Smith M."/>
            <person name="Roesemann S."/>
            <person name="Alexander J.E."/>
            <person name="Rich S.A."/>
            <person name="Livny J."/>
            <person name="Vlamakis H."/>
            <person name="Clish C."/>
            <person name="Bullock K."/>
            <person name="Deik A."/>
            <person name="Scott J."/>
            <person name="Pierce K.A."/>
            <person name="Xavier R.J."/>
            <person name="Alm E.J."/>
        </authorList>
    </citation>
    <scope>NUCLEOTIDE SEQUENCE [LARGE SCALE GENOMIC DNA]</scope>
    <source>
        <strain evidence="1 2">BIOML-A2</strain>
    </source>
</reference>
<organism evidence="1 2">
    <name type="scientific">Flavonifractor plautii</name>
    <name type="common">Fusobacterium plautii</name>
    <dbReference type="NCBI Taxonomy" id="292800"/>
    <lineage>
        <taxon>Bacteria</taxon>
        <taxon>Bacillati</taxon>
        <taxon>Bacillota</taxon>
        <taxon>Clostridia</taxon>
        <taxon>Eubacteriales</taxon>
        <taxon>Oscillospiraceae</taxon>
        <taxon>Flavonifractor</taxon>
    </lineage>
</organism>
<evidence type="ECO:0000313" key="2">
    <source>
        <dbReference type="Proteomes" id="UP000434475"/>
    </source>
</evidence>
<comment type="caution">
    <text evidence="1">The sequence shown here is derived from an EMBL/GenBank/DDBJ whole genome shotgun (WGS) entry which is preliminary data.</text>
</comment>
<name>A0A6I2RBH0_FLAPL</name>
<dbReference type="Proteomes" id="UP000434475">
    <property type="component" value="Unassembled WGS sequence"/>
</dbReference>
<proteinExistence type="predicted"/>
<evidence type="ECO:0000313" key="1">
    <source>
        <dbReference type="EMBL" id="MSB20602.1"/>
    </source>
</evidence>
<dbReference type="EMBL" id="WKPR01000014">
    <property type="protein sequence ID" value="MSB20602.1"/>
    <property type="molecule type" value="Genomic_DNA"/>
</dbReference>
<sequence length="299" mass="35009">MEAPIFCGSRIGFFNHELRFQYDKAGRFKYRSFWTPSFLEESIWLLAATRFRPHMELRSCIRCCLLPVLPDPDAIYRYVTSSKPLESQFIEFGILETPIRVIGRKQELYYFDHSCVYRKSKLSGEYPCRTKSVWHTTLPSCSILITAWQMAVPHFMPGMVLAECLELFKEIRYRPVDPITVNYTEMERLVQKIETPRFERFPENPDPRTVDFIRVQVDLPCYLYPTHTELAAAVRAHKPEIDKLVVEKIEGARAFRELGVPLGFFFLSECILRKNHTLEYIFELKHPSHSGAQGALQEK</sequence>
<protein>
    <submittedName>
        <fullName evidence="1">Uncharacterized protein</fullName>
    </submittedName>
</protein>